<dbReference type="InterPro" id="IPR022813">
    <property type="entry name" value="SecD/SecF_arch_bac"/>
</dbReference>
<evidence type="ECO:0000259" key="10">
    <source>
        <dbReference type="Pfam" id="PF02355"/>
    </source>
</evidence>
<reference evidence="13 16" key="2">
    <citation type="submission" date="2016-11" db="EMBL/GenBank/DDBJ databases">
        <title>Genomic analysis of Caldithrix abyssi and proposal of a novel bacterial phylum Caldithrichaeota.</title>
        <authorList>
            <person name="Kublanov I."/>
            <person name="Sigalova O."/>
            <person name="Gavrilov S."/>
            <person name="Lebedinsky A."/>
            <person name="Ivanova N."/>
            <person name="Daum C."/>
            <person name="Reddy T."/>
            <person name="Klenk H.P."/>
            <person name="Goker M."/>
            <person name="Reva O."/>
            <person name="Miroshnichenko M."/>
            <person name="Kyprides N."/>
            <person name="Woyke T."/>
            <person name="Gelfand M."/>
        </authorList>
    </citation>
    <scope>NUCLEOTIDE SEQUENCE [LARGE SCALE GENOMIC DNA]</scope>
    <source>
        <strain evidence="13 16">LF13</strain>
    </source>
</reference>
<comment type="function">
    <text evidence="9">Part of the Sec protein translocase complex. Interacts with the SecYEG preprotein conducting channel. SecDF uses the proton motive force (PMF) to complete protein translocation after the ATP-dependent function of SecA.</text>
</comment>
<dbReference type="GO" id="GO:0043952">
    <property type="term" value="P:protein transport by the Sec complex"/>
    <property type="evidence" value="ECO:0007669"/>
    <property type="project" value="UniProtKB-UniRule"/>
</dbReference>
<keyword evidence="8 9" id="KW-0472">Membrane</keyword>
<dbReference type="FunCoup" id="H1XWZ4">
    <property type="interactions" value="322"/>
</dbReference>
<evidence type="ECO:0000313" key="16">
    <source>
        <dbReference type="Proteomes" id="UP000183868"/>
    </source>
</evidence>
<keyword evidence="3 9" id="KW-1003">Cell membrane</keyword>
<dbReference type="InterPro" id="IPR048634">
    <property type="entry name" value="SecD_SecF_C"/>
</dbReference>
<dbReference type="Proteomes" id="UP000004671">
    <property type="component" value="Chromosome"/>
</dbReference>
<evidence type="ECO:0000313" key="13">
    <source>
        <dbReference type="EMBL" id="APF19548.1"/>
    </source>
</evidence>
<dbReference type="eggNOG" id="COG0342">
    <property type="taxonomic scope" value="Bacteria"/>
</dbReference>
<evidence type="ECO:0000256" key="4">
    <source>
        <dbReference type="ARBA" id="ARBA00022692"/>
    </source>
</evidence>
<dbReference type="GO" id="GO:0005886">
    <property type="term" value="C:plasma membrane"/>
    <property type="evidence" value="ECO:0007669"/>
    <property type="project" value="UniProtKB-SubCell"/>
</dbReference>
<feature type="domain" description="SecDF P1 head subdomain" evidence="12">
    <location>
        <begin position="341"/>
        <end position="445"/>
    </location>
</feature>
<dbReference type="RefSeq" id="WP_006926535.1">
    <property type="nucleotide sequence ID" value="NZ_CM001402.1"/>
</dbReference>
<dbReference type="PRINTS" id="PR00702">
    <property type="entry name" value="ACRIFLAVINRP"/>
</dbReference>
<evidence type="ECO:0000256" key="7">
    <source>
        <dbReference type="ARBA" id="ARBA00023010"/>
    </source>
</evidence>
<proteinExistence type="inferred from homology"/>
<dbReference type="EMBL" id="CP018099">
    <property type="protein sequence ID" value="APF19548.1"/>
    <property type="molecule type" value="Genomic_DNA"/>
</dbReference>
<dbReference type="Gene3D" id="3.30.70.3220">
    <property type="match status" value="1"/>
</dbReference>
<dbReference type="NCBIfam" id="TIGR01129">
    <property type="entry name" value="secD"/>
    <property type="match status" value="1"/>
</dbReference>
<evidence type="ECO:0000313" key="14">
    <source>
        <dbReference type="EMBL" id="EHO39681.1"/>
    </source>
</evidence>
<dbReference type="AlphaFoldDB" id="H1XWZ4"/>
<evidence type="ECO:0000256" key="2">
    <source>
        <dbReference type="ARBA" id="ARBA00022448"/>
    </source>
</evidence>
<evidence type="ECO:0000256" key="5">
    <source>
        <dbReference type="ARBA" id="ARBA00022927"/>
    </source>
</evidence>
<dbReference type="Pfam" id="PF21760">
    <property type="entry name" value="SecD_1st"/>
    <property type="match status" value="1"/>
</dbReference>
<gene>
    <name evidence="9 13" type="primary">secD</name>
    <name evidence="13" type="ORF">Cabys_2800</name>
    <name evidence="14" type="ORF">Calab_0027</name>
</gene>
<dbReference type="InterPro" id="IPR055344">
    <property type="entry name" value="SecD_SecF_C_bact"/>
</dbReference>
<keyword evidence="15" id="KW-1185">Reference proteome</keyword>
<dbReference type="EMBL" id="CM001402">
    <property type="protein sequence ID" value="EHO39681.1"/>
    <property type="molecule type" value="Genomic_DNA"/>
</dbReference>
<dbReference type="FunFam" id="1.20.1640.10:FF:000004">
    <property type="entry name" value="Protein translocase subunit SecD"/>
    <property type="match status" value="1"/>
</dbReference>
<comment type="subunit">
    <text evidence="9">Forms a complex with SecF. Part of the essential Sec protein translocation apparatus which comprises SecA, SecYEG and auxiliary proteins SecDF. Other proteins may also be involved.</text>
</comment>
<protein>
    <recommendedName>
        <fullName evidence="9">Protein translocase subunit SecD</fullName>
    </recommendedName>
</protein>
<keyword evidence="2 9" id="KW-0813">Transport</keyword>
<dbReference type="Pfam" id="PF07549">
    <property type="entry name" value="Sec_GG"/>
    <property type="match status" value="1"/>
</dbReference>
<dbReference type="InterPro" id="IPR022646">
    <property type="entry name" value="SecD/SecF_CS"/>
</dbReference>
<dbReference type="PANTHER" id="PTHR30081">
    <property type="entry name" value="PROTEIN-EXPORT MEMBRANE PROTEIN SEC"/>
    <property type="match status" value="1"/>
</dbReference>
<sequence length="628" mass="70285" precursor="true">MKSKTRNRFIIVAAVLLLAAYFLYPTFKFSMMSEAEKEKLKIENQKEYFELKSKTINLGLDLQGGMHVVLEVDVKELLKRLAKNVDDVFTTTLLETEKRVEKSDEDFLAVFDELLQEKGGNITRYYYSPDHRTRDEVLKYLRKQIDESVDRALEILRNRVDEFGVSEPTIQKVGDRRIIVELAGVTDPTRVRKLIGRTALLEFRLLEDNMVSSRVAEKINNFIQSKINPYDTTAASVEQQDTTGAKDEAISLDKMFAADSEQKKTEAVAQQDSNAYLFEEGLFFLNPRDKQTFLVPTDKQFKFQKILQMPEVQRIIAEEATGAEFLWGSKPVYNGQYIPLYLVRKNIELSGESITDANPQRSHDPSSFGQYEVSLTLNDAGARTFARVTGANVGKRLAIVLDNKVYLAPEIRVKITNGRAVITGLDNIEEAQDLSIVLKAGALPAPVKFMEERTVGPSLGQDSINAGTFSAFMGLVIVMIFMIIYYKLSGLIADLALVLNIVFIMAVMAYFHATLTLPGIAGIILTIGMAVDANVLIFERVREELEKGKTIRASIDVGYGKAFITIVDANVTTFIAALVLYTYGSGPIQGFALTLMIGILSSLFTAIVVTRVIFDYVLETRPVKRLSI</sequence>
<dbReference type="InterPro" id="IPR001036">
    <property type="entry name" value="Acrflvin-R"/>
</dbReference>
<evidence type="ECO:0000256" key="6">
    <source>
        <dbReference type="ARBA" id="ARBA00022989"/>
    </source>
</evidence>
<dbReference type="NCBIfam" id="TIGR00916">
    <property type="entry name" value="2A0604s01"/>
    <property type="match status" value="1"/>
</dbReference>
<evidence type="ECO:0000256" key="8">
    <source>
        <dbReference type="ARBA" id="ARBA00023136"/>
    </source>
</evidence>
<feature type="transmembrane region" description="Helical" evidence="9">
    <location>
        <begin position="519"/>
        <end position="538"/>
    </location>
</feature>
<feature type="transmembrane region" description="Helical" evidence="9">
    <location>
        <begin position="495"/>
        <end position="513"/>
    </location>
</feature>
<evidence type="ECO:0000259" key="12">
    <source>
        <dbReference type="Pfam" id="PF22599"/>
    </source>
</evidence>
<dbReference type="SUPFAM" id="SSF82866">
    <property type="entry name" value="Multidrug efflux transporter AcrB transmembrane domain"/>
    <property type="match status" value="1"/>
</dbReference>
<dbReference type="Gene3D" id="3.30.1360.200">
    <property type="match status" value="1"/>
</dbReference>
<dbReference type="GO" id="GO:0015450">
    <property type="term" value="F:protein-transporting ATPase activity"/>
    <property type="evidence" value="ECO:0007669"/>
    <property type="project" value="InterPro"/>
</dbReference>
<evidence type="ECO:0000256" key="9">
    <source>
        <dbReference type="HAMAP-Rule" id="MF_01463"/>
    </source>
</evidence>
<dbReference type="GO" id="GO:0065002">
    <property type="term" value="P:intracellular protein transmembrane transport"/>
    <property type="evidence" value="ECO:0007669"/>
    <property type="project" value="UniProtKB-UniRule"/>
</dbReference>
<dbReference type="OrthoDB" id="9805019at2"/>
<evidence type="ECO:0000313" key="15">
    <source>
        <dbReference type="Proteomes" id="UP000004671"/>
    </source>
</evidence>
<evidence type="ECO:0000256" key="1">
    <source>
        <dbReference type="ARBA" id="ARBA00004651"/>
    </source>
</evidence>
<dbReference type="HAMAP" id="MF_01463_B">
    <property type="entry name" value="SecD_B"/>
    <property type="match status" value="1"/>
</dbReference>
<dbReference type="Proteomes" id="UP000183868">
    <property type="component" value="Chromosome"/>
</dbReference>
<evidence type="ECO:0000256" key="3">
    <source>
        <dbReference type="ARBA" id="ARBA00022475"/>
    </source>
</evidence>
<dbReference type="PaxDb" id="880073-Calab_0027"/>
<evidence type="ECO:0000259" key="11">
    <source>
        <dbReference type="Pfam" id="PF21760"/>
    </source>
</evidence>
<dbReference type="InParanoid" id="H1XWZ4"/>
<reference evidence="14 15" key="1">
    <citation type="submission" date="2011-09" db="EMBL/GenBank/DDBJ databases">
        <title>The permanent draft genome of Caldithrix abyssi DSM 13497.</title>
        <authorList>
            <consortium name="US DOE Joint Genome Institute (JGI-PGF)"/>
            <person name="Lucas S."/>
            <person name="Han J."/>
            <person name="Lapidus A."/>
            <person name="Bruce D."/>
            <person name="Goodwin L."/>
            <person name="Pitluck S."/>
            <person name="Peters L."/>
            <person name="Kyrpides N."/>
            <person name="Mavromatis K."/>
            <person name="Ivanova N."/>
            <person name="Mikhailova N."/>
            <person name="Chertkov O."/>
            <person name="Detter J.C."/>
            <person name="Tapia R."/>
            <person name="Han C."/>
            <person name="Land M."/>
            <person name="Hauser L."/>
            <person name="Markowitz V."/>
            <person name="Cheng J.-F."/>
            <person name="Hugenholtz P."/>
            <person name="Woyke T."/>
            <person name="Wu D."/>
            <person name="Spring S."/>
            <person name="Brambilla E."/>
            <person name="Klenk H.-P."/>
            <person name="Eisen J.A."/>
        </authorList>
    </citation>
    <scope>NUCLEOTIDE SEQUENCE [LARGE SCALE GENOMIC DNA]</scope>
    <source>
        <strain evidence="14 15">DSM 13497</strain>
    </source>
</reference>
<dbReference type="PANTHER" id="PTHR30081:SF1">
    <property type="entry name" value="PROTEIN TRANSLOCASE SUBUNIT SECD"/>
    <property type="match status" value="1"/>
</dbReference>
<dbReference type="HOGENOM" id="CLU_007894_4_3_0"/>
<comment type="caution">
    <text evidence="9">Lacks conserved residue(s) required for the propagation of feature annotation.</text>
</comment>
<comment type="subcellular location">
    <subcellularLocation>
        <location evidence="1 9">Cell membrane</location>
        <topology evidence="1 9">Multi-pass membrane protein</topology>
    </subcellularLocation>
</comment>
<dbReference type="KEGG" id="caby:Cabys_2800"/>
<dbReference type="InterPro" id="IPR048631">
    <property type="entry name" value="SecD_1st"/>
</dbReference>
<dbReference type="InterPro" id="IPR054384">
    <property type="entry name" value="SecDF_P1_head"/>
</dbReference>
<feature type="transmembrane region" description="Helical" evidence="9">
    <location>
        <begin position="559"/>
        <end position="584"/>
    </location>
</feature>
<feature type="domain" description="Protein translocase subunit SecDF P1" evidence="11">
    <location>
        <begin position="149"/>
        <end position="207"/>
    </location>
</feature>
<dbReference type="Pfam" id="PF02355">
    <property type="entry name" value="SecD_SecF_C"/>
    <property type="match status" value="1"/>
</dbReference>
<name>H1XWZ4_CALAY</name>
<organism evidence="14 15">
    <name type="scientific">Caldithrix abyssi DSM 13497</name>
    <dbReference type="NCBI Taxonomy" id="880073"/>
    <lineage>
        <taxon>Bacteria</taxon>
        <taxon>Pseudomonadati</taxon>
        <taxon>Calditrichota</taxon>
        <taxon>Calditrichia</taxon>
        <taxon>Calditrichales</taxon>
        <taxon>Calditrichaceae</taxon>
        <taxon>Caldithrix</taxon>
    </lineage>
</organism>
<dbReference type="Gene3D" id="1.20.1640.10">
    <property type="entry name" value="Multidrug efflux transporter AcrB transmembrane domain"/>
    <property type="match status" value="1"/>
</dbReference>
<dbReference type="InterPro" id="IPR005791">
    <property type="entry name" value="SecD"/>
</dbReference>
<feature type="transmembrane region" description="Helical" evidence="9">
    <location>
        <begin position="469"/>
        <end position="488"/>
    </location>
</feature>
<keyword evidence="6 9" id="KW-1133">Transmembrane helix</keyword>
<comment type="similarity">
    <text evidence="9">Belongs to the SecD/SecF family. SecD subfamily.</text>
</comment>
<keyword evidence="4 9" id="KW-0812">Transmembrane</keyword>
<keyword evidence="7 9" id="KW-0811">Translocation</keyword>
<dbReference type="Pfam" id="PF22599">
    <property type="entry name" value="SecDF_P1_head"/>
    <property type="match status" value="1"/>
</dbReference>
<dbReference type="GO" id="GO:0006605">
    <property type="term" value="P:protein targeting"/>
    <property type="evidence" value="ECO:0007669"/>
    <property type="project" value="UniProtKB-UniRule"/>
</dbReference>
<feature type="domain" description="Protein export membrane protein SecD/SecF C-terminal" evidence="10">
    <location>
        <begin position="448"/>
        <end position="613"/>
    </location>
</feature>
<keyword evidence="5 9" id="KW-0653">Protein transport</keyword>
<dbReference type="STRING" id="880073.Cabys_2800"/>
<accession>H1XWZ4</accession>
<feature type="transmembrane region" description="Helical" evidence="9">
    <location>
        <begin position="590"/>
        <end position="614"/>
    </location>
</feature>